<feature type="compositionally biased region" description="Low complexity" evidence="1">
    <location>
        <begin position="120"/>
        <end position="131"/>
    </location>
</feature>
<keyword evidence="2" id="KW-0472">Membrane</keyword>
<dbReference type="EMBL" id="JAHBBH010000031">
    <property type="protein sequence ID" value="MBW3093196.1"/>
    <property type="molecule type" value="Genomic_DNA"/>
</dbReference>
<reference evidence="3 4" key="1">
    <citation type="submission" date="2021-05" db="EMBL/GenBank/DDBJ databases">
        <title>Phylogenetic classification of ten novel species belonging to the genus Bifidobacterium comprising B. colchicus sp. nov., B. abeli sp. nov., B. bicoloris sp. nov., B. guerezis sp. nov., B. rosaliae sp. nov., B. santillanensis sp. nov., B. argentati sp. nov., B. amazzoni sp. nov., B. pluviali sp. nov., and B. pinnaculum sp. nov.</title>
        <authorList>
            <person name="Lugli G.A."/>
            <person name="Ruiz Garcia L."/>
            <person name="Margolles A."/>
            <person name="Ventura M."/>
        </authorList>
    </citation>
    <scope>NUCLEOTIDE SEQUENCE [LARGE SCALE GENOMIC DNA]</scope>
    <source>
        <strain evidence="3 4">82T10</strain>
    </source>
</reference>
<feature type="transmembrane region" description="Helical" evidence="2">
    <location>
        <begin position="28"/>
        <end position="45"/>
    </location>
</feature>
<evidence type="ECO:0000256" key="2">
    <source>
        <dbReference type="SAM" id="Phobius"/>
    </source>
</evidence>
<proteinExistence type="predicted"/>
<evidence type="ECO:0000313" key="4">
    <source>
        <dbReference type="Proteomes" id="UP000700815"/>
    </source>
</evidence>
<accession>A0ABS6WGM9</accession>
<comment type="caution">
    <text evidence="3">The sequence shown here is derived from an EMBL/GenBank/DDBJ whole genome shotgun (WGS) entry which is preliminary data.</text>
</comment>
<sequence length="141" mass="15368">MSTPIAAAVGDWLSRATHADPPIDPGDIILLLTIGVTAAFAVWYLHRRLRGRPDGLLAVSTRFWPVEPVAFPDTTDGDGEDSDGDPIAYPIHYIQFTPDVDRTFVLPLDVCMAWPRRSPRNPSSRAGRSPSWWGTAAVSGS</sequence>
<feature type="region of interest" description="Disordered" evidence="1">
    <location>
        <begin position="117"/>
        <end position="141"/>
    </location>
</feature>
<evidence type="ECO:0000313" key="3">
    <source>
        <dbReference type="EMBL" id="MBW3093196.1"/>
    </source>
</evidence>
<keyword evidence="4" id="KW-1185">Reference proteome</keyword>
<gene>
    <name evidence="3" type="ORF">KIH79_09750</name>
</gene>
<organism evidence="3 4">
    <name type="scientific">Bifidobacterium miconis</name>
    <dbReference type="NCBI Taxonomy" id="2834435"/>
    <lineage>
        <taxon>Bacteria</taxon>
        <taxon>Bacillati</taxon>
        <taxon>Actinomycetota</taxon>
        <taxon>Actinomycetes</taxon>
        <taxon>Bifidobacteriales</taxon>
        <taxon>Bifidobacteriaceae</taxon>
        <taxon>Bifidobacterium</taxon>
    </lineage>
</organism>
<evidence type="ECO:0000256" key="1">
    <source>
        <dbReference type="SAM" id="MobiDB-lite"/>
    </source>
</evidence>
<protein>
    <submittedName>
        <fullName evidence="3">Uncharacterized protein</fullName>
    </submittedName>
</protein>
<keyword evidence="2" id="KW-0812">Transmembrane</keyword>
<name>A0ABS6WGM9_9BIFI</name>
<dbReference type="Proteomes" id="UP000700815">
    <property type="component" value="Unassembled WGS sequence"/>
</dbReference>
<keyword evidence="2" id="KW-1133">Transmembrane helix</keyword>